<dbReference type="InterPro" id="IPR020476">
    <property type="entry name" value="Nudix_hydrolase"/>
</dbReference>
<name>A0ABV9GMS3_9BACL</name>
<evidence type="ECO:0000259" key="4">
    <source>
        <dbReference type="PROSITE" id="PS51462"/>
    </source>
</evidence>
<organism evidence="5 6">
    <name type="scientific">Camelliibacillus cellulosilyticus</name>
    <dbReference type="NCBI Taxonomy" id="2174486"/>
    <lineage>
        <taxon>Bacteria</taxon>
        <taxon>Bacillati</taxon>
        <taxon>Bacillota</taxon>
        <taxon>Bacilli</taxon>
        <taxon>Bacillales</taxon>
        <taxon>Sporolactobacillaceae</taxon>
        <taxon>Camelliibacillus</taxon>
    </lineage>
</organism>
<dbReference type="Gene3D" id="3.90.79.10">
    <property type="entry name" value="Nucleoside Triphosphate Pyrophosphohydrolase"/>
    <property type="match status" value="1"/>
</dbReference>
<gene>
    <name evidence="5" type="ORF">ACFO4N_09075</name>
</gene>
<feature type="domain" description="Nudix hydrolase" evidence="4">
    <location>
        <begin position="1"/>
        <end position="125"/>
    </location>
</feature>
<keyword evidence="2 3" id="KW-0378">Hydrolase</keyword>
<dbReference type="RefSeq" id="WP_376845982.1">
    <property type="nucleotide sequence ID" value="NZ_JBHSFW010000004.1"/>
</dbReference>
<dbReference type="SUPFAM" id="SSF55811">
    <property type="entry name" value="Nudix"/>
    <property type="match status" value="1"/>
</dbReference>
<dbReference type="InterPro" id="IPR000086">
    <property type="entry name" value="NUDIX_hydrolase_dom"/>
</dbReference>
<dbReference type="PROSITE" id="PS00893">
    <property type="entry name" value="NUDIX_BOX"/>
    <property type="match status" value="1"/>
</dbReference>
<dbReference type="Pfam" id="PF00293">
    <property type="entry name" value="NUDIX"/>
    <property type="match status" value="1"/>
</dbReference>
<dbReference type="PANTHER" id="PTHR43046">
    <property type="entry name" value="GDP-MANNOSE MANNOSYL HYDROLASE"/>
    <property type="match status" value="1"/>
</dbReference>
<proteinExistence type="inferred from homology"/>
<comment type="caution">
    <text evidence="5">The sequence shown here is derived from an EMBL/GenBank/DDBJ whole genome shotgun (WGS) entry which is preliminary data.</text>
</comment>
<comment type="cofactor">
    <cofactor evidence="1">
        <name>Mg(2+)</name>
        <dbReference type="ChEBI" id="CHEBI:18420"/>
    </cofactor>
</comment>
<comment type="similarity">
    <text evidence="3">Belongs to the Nudix hydrolase family.</text>
</comment>
<dbReference type="PRINTS" id="PR00502">
    <property type="entry name" value="NUDIXFAMILY"/>
</dbReference>
<sequence length="142" mass="16416">MMNLAAGAIICHDEKILLVKADHWSLPKGGSEPDESLQETAIREVKEETGFDVKLKGLAYATEFRKFEWGHYLQFYFDAEVVGGCLLSCDPDDDVTDVQYVRTEDLEKYLKFRPQIIPLRKWLKTKEAGHYFFDLDHEGIEL</sequence>
<accession>A0ABV9GMS3</accession>
<evidence type="ECO:0000313" key="5">
    <source>
        <dbReference type="EMBL" id="MFC4618879.1"/>
    </source>
</evidence>
<evidence type="ECO:0000313" key="6">
    <source>
        <dbReference type="Proteomes" id="UP001596022"/>
    </source>
</evidence>
<protein>
    <submittedName>
        <fullName evidence="5">NUDIX domain-containing protein</fullName>
    </submittedName>
</protein>
<dbReference type="PANTHER" id="PTHR43046:SF16">
    <property type="entry name" value="ADP-RIBOSE PYROPHOSPHATASE YJHB-RELATED"/>
    <property type="match status" value="1"/>
</dbReference>
<dbReference type="Proteomes" id="UP001596022">
    <property type="component" value="Unassembled WGS sequence"/>
</dbReference>
<dbReference type="PROSITE" id="PS51462">
    <property type="entry name" value="NUDIX"/>
    <property type="match status" value="1"/>
</dbReference>
<evidence type="ECO:0000256" key="3">
    <source>
        <dbReference type="RuleBase" id="RU003476"/>
    </source>
</evidence>
<dbReference type="InterPro" id="IPR015797">
    <property type="entry name" value="NUDIX_hydrolase-like_dom_sf"/>
</dbReference>
<reference evidence="6" key="1">
    <citation type="journal article" date="2019" name="Int. J. Syst. Evol. Microbiol.">
        <title>The Global Catalogue of Microorganisms (GCM) 10K type strain sequencing project: providing services to taxonomists for standard genome sequencing and annotation.</title>
        <authorList>
            <consortium name="The Broad Institute Genomics Platform"/>
            <consortium name="The Broad Institute Genome Sequencing Center for Infectious Disease"/>
            <person name="Wu L."/>
            <person name="Ma J."/>
        </authorList>
    </citation>
    <scope>NUCLEOTIDE SEQUENCE [LARGE SCALE GENOMIC DNA]</scope>
    <source>
        <strain evidence="6">CGMCC 1.16306</strain>
    </source>
</reference>
<keyword evidence="6" id="KW-1185">Reference proteome</keyword>
<dbReference type="EMBL" id="JBHSFW010000004">
    <property type="protein sequence ID" value="MFC4618879.1"/>
    <property type="molecule type" value="Genomic_DNA"/>
</dbReference>
<evidence type="ECO:0000256" key="2">
    <source>
        <dbReference type="ARBA" id="ARBA00022801"/>
    </source>
</evidence>
<dbReference type="InterPro" id="IPR020084">
    <property type="entry name" value="NUDIX_hydrolase_CS"/>
</dbReference>
<evidence type="ECO:0000256" key="1">
    <source>
        <dbReference type="ARBA" id="ARBA00001946"/>
    </source>
</evidence>